<sequence>MAKKSKLLAALDAHKGRDYQAEKRKAQVKAADKRKRQKLETAKQDDDGEELTNGKEKNGSEQPRLDDDFAAFAEEDNSGDKTADADDQNETAVNAINGGAAPTISQPAQPVDASASEAENESDVPVSDLEDSDLEDTIPYQKMTINNGPALLAARNRISIIKTPRSTPFHYHNSLISDLPPTSQSVPDPNDDLTRELEFYRIARTAVVTARDLLLSEKIPFSRPADYFAEMVKSDEHMGRVKQKMYDEAANKKAAEEARKLRDAKKFGKAVQVAKEQERAKEKRDTLEKIKELKRKRKGADTGKVTEGNLDDDLFQNIDVENPAVKDRSGRDRGPGGGPNPKRQKRDQKYGFGGKKRHAKSGDAISSGDLRGFSAARMKAKGGKVKAKRPGKSKRAAAR</sequence>
<name>A0A0D2DDI4_9EURO</name>
<feature type="compositionally biased region" description="Basic and acidic residues" evidence="6">
    <location>
        <begin position="275"/>
        <end position="291"/>
    </location>
</feature>
<evidence type="ECO:0000256" key="5">
    <source>
        <dbReference type="ARBA" id="ARBA00023242"/>
    </source>
</evidence>
<dbReference type="HOGENOM" id="CLU_036007_2_0_1"/>
<dbReference type="PANTHER" id="PTHR13028:SF0">
    <property type="entry name" value="RRNA-PROCESSING PROTEIN EBP2-RELATED"/>
    <property type="match status" value="1"/>
</dbReference>
<feature type="compositionally biased region" description="Basic and acidic residues" evidence="6">
    <location>
        <begin position="52"/>
        <end position="67"/>
    </location>
</feature>
<dbReference type="GO" id="GO:0034399">
    <property type="term" value="C:nuclear periphery"/>
    <property type="evidence" value="ECO:0007669"/>
    <property type="project" value="TreeGrafter"/>
</dbReference>
<evidence type="ECO:0000256" key="4">
    <source>
        <dbReference type="ARBA" id="ARBA00023054"/>
    </source>
</evidence>
<dbReference type="GeneID" id="27339792"/>
<feature type="compositionally biased region" description="Basic residues" evidence="6">
    <location>
        <begin position="378"/>
        <end position="399"/>
    </location>
</feature>
<protein>
    <recommendedName>
        <fullName evidence="9">rRNA-processing protein EBP2</fullName>
    </recommendedName>
</protein>
<evidence type="ECO:0000256" key="6">
    <source>
        <dbReference type="SAM" id="MobiDB-lite"/>
    </source>
</evidence>
<dbReference type="OrthoDB" id="443772at2759"/>
<dbReference type="GO" id="GO:0030687">
    <property type="term" value="C:preribosome, large subunit precursor"/>
    <property type="evidence" value="ECO:0007669"/>
    <property type="project" value="TreeGrafter"/>
</dbReference>
<organism evidence="7 8">
    <name type="scientific">Cladophialophora immunda</name>
    <dbReference type="NCBI Taxonomy" id="569365"/>
    <lineage>
        <taxon>Eukaryota</taxon>
        <taxon>Fungi</taxon>
        <taxon>Dikarya</taxon>
        <taxon>Ascomycota</taxon>
        <taxon>Pezizomycotina</taxon>
        <taxon>Eurotiomycetes</taxon>
        <taxon>Chaetothyriomycetidae</taxon>
        <taxon>Chaetothyriales</taxon>
        <taxon>Herpotrichiellaceae</taxon>
        <taxon>Cladophialophora</taxon>
    </lineage>
</organism>
<keyword evidence="5" id="KW-0539">Nucleus</keyword>
<evidence type="ECO:0000256" key="1">
    <source>
        <dbReference type="ARBA" id="ARBA00004604"/>
    </source>
</evidence>
<dbReference type="Proteomes" id="UP000054466">
    <property type="component" value="Unassembled WGS sequence"/>
</dbReference>
<feature type="region of interest" description="Disordered" evidence="6">
    <location>
        <begin position="1"/>
        <end position="133"/>
    </location>
</feature>
<dbReference type="Pfam" id="PF05890">
    <property type="entry name" value="Ebp2"/>
    <property type="match status" value="1"/>
</dbReference>
<feature type="compositionally biased region" description="Basic and acidic residues" evidence="6">
    <location>
        <begin position="324"/>
        <end position="334"/>
    </location>
</feature>
<keyword evidence="3" id="KW-0690">Ribosome biogenesis</keyword>
<evidence type="ECO:0008006" key="9">
    <source>
        <dbReference type="Google" id="ProtNLM"/>
    </source>
</evidence>
<reference evidence="7 8" key="1">
    <citation type="submission" date="2015-01" db="EMBL/GenBank/DDBJ databases">
        <title>The Genome Sequence of Cladophialophora immunda CBS83496.</title>
        <authorList>
            <consortium name="The Broad Institute Genomics Platform"/>
            <person name="Cuomo C."/>
            <person name="de Hoog S."/>
            <person name="Gorbushina A."/>
            <person name="Stielow B."/>
            <person name="Teixiera M."/>
            <person name="Abouelleil A."/>
            <person name="Chapman S.B."/>
            <person name="Priest M."/>
            <person name="Young S.K."/>
            <person name="Wortman J."/>
            <person name="Nusbaum C."/>
            <person name="Birren B."/>
        </authorList>
    </citation>
    <scope>NUCLEOTIDE SEQUENCE [LARGE SCALE GENOMIC DNA]</scope>
    <source>
        <strain evidence="7 8">CBS 83496</strain>
    </source>
</reference>
<feature type="compositionally biased region" description="Basic and acidic residues" evidence="6">
    <location>
        <begin position="12"/>
        <end position="25"/>
    </location>
</feature>
<evidence type="ECO:0000313" key="8">
    <source>
        <dbReference type="Proteomes" id="UP000054466"/>
    </source>
</evidence>
<dbReference type="STRING" id="569365.A0A0D2DDI4"/>
<dbReference type="VEuPathDB" id="FungiDB:PV07_00598"/>
<evidence type="ECO:0000256" key="3">
    <source>
        <dbReference type="ARBA" id="ARBA00022517"/>
    </source>
</evidence>
<feature type="region of interest" description="Disordered" evidence="6">
    <location>
        <begin position="264"/>
        <end position="399"/>
    </location>
</feature>
<dbReference type="RefSeq" id="XP_016253990.1">
    <property type="nucleotide sequence ID" value="XM_016387062.1"/>
</dbReference>
<evidence type="ECO:0000313" key="7">
    <source>
        <dbReference type="EMBL" id="KIW33774.1"/>
    </source>
</evidence>
<dbReference type="GO" id="GO:0006364">
    <property type="term" value="P:rRNA processing"/>
    <property type="evidence" value="ECO:0007669"/>
    <property type="project" value="TreeGrafter"/>
</dbReference>
<dbReference type="InterPro" id="IPR008610">
    <property type="entry name" value="Ebp2"/>
</dbReference>
<keyword evidence="4" id="KW-0175">Coiled coil</keyword>
<dbReference type="GO" id="GO:0042273">
    <property type="term" value="P:ribosomal large subunit biogenesis"/>
    <property type="evidence" value="ECO:0007669"/>
    <property type="project" value="TreeGrafter"/>
</dbReference>
<accession>A0A0D2DDI4</accession>
<feature type="compositionally biased region" description="Acidic residues" evidence="6">
    <location>
        <begin position="118"/>
        <end position="133"/>
    </location>
</feature>
<dbReference type="AlphaFoldDB" id="A0A0D2DDI4"/>
<comment type="subcellular location">
    <subcellularLocation>
        <location evidence="1">Nucleus</location>
        <location evidence="1">Nucleolus</location>
    </subcellularLocation>
</comment>
<evidence type="ECO:0000256" key="2">
    <source>
        <dbReference type="ARBA" id="ARBA00007336"/>
    </source>
</evidence>
<dbReference type="PANTHER" id="PTHR13028">
    <property type="entry name" value="RRNA PROCESSING PROTEIN EBNA1-BINDING PROTEIN-RELATED"/>
    <property type="match status" value="1"/>
</dbReference>
<dbReference type="EMBL" id="KN847040">
    <property type="protein sequence ID" value="KIW33774.1"/>
    <property type="molecule type" value="Genomic_DNA"/>
</dbReference>
<dbReference type="GO" id="GO:0005730">
    <property type="term" value="C:nucleolus"/>
    <property type="evidence" value="ECO:0007669"/>
    <property type="project" value="UniProtKB-SubCell"/>
</dbReference>
<proteinExistence type="inferred from homology"/>
<comment type="similarity">
    <text evidence="2">Belongs to the EBP2 family.</text>
</comment>
<keyword evidence="8" id="KW-1185">Reference proteome</keyword>
<gene>
    <name evidence="7" type="ORF">PV07_00598</name>
</gene>